<feature type="non-terminal residue" evidence="1">
    <location>
        <position position="1"/>
    </location>
</feature>
<sequence length="81" mass="9423">VRYPIIRSHIRTSYVSQPYPIHSNLLRSSTGSILYHVPNPRTLTTTILRPTNSRWDSEINIVDFKARPLINQKQKSHNPMV</sequence>
<protein>
    <submittedName>
        <fullName evidence="1">Uncharacterized protein</fullName>
    </submittedName>
</protein>
<accession>A0A8S3AGI0</accession>
<dbReference type="AlphaFoldDB" id="A0A8S3AGI0"/>
<name>A0A8S3AGI0_9BILA</name>
<proteinExistence type="predicted"/>
<dbReference type="EMBL" id="CAJOBI010132104">
    <property type="protein sequence ID" value="CAF4729504.1"/>
    <property type="molecule type" value="Genomic_DNA"/>
</dbReference>
<dbReference type="Proteomes" id="UP000676336">
    <property type="component" value="Unassembled WGS sequence"/>
</dbReference>
<comment type="caution">
    <text evidence="1">The sequence shown here is derived from an EMBL/GenBank/DDBJ whole genome shotgun (WGS) entry which is preliminary data.</text>
</comment>
<reference evidence="1" key="1">
    <citation type="submission" date="2021-02" db="EMBL/GenBank/DDBJ databases">
        <authorList>
            <person name="Nowell W R."/>
        </authorList>
    </citation>
    <scope>NUCLEOTIDE SEQUENCE</scope>
</reference>
<evidence type="ECO:0000313" key="2">
    <source>
        <dbReference type="Proteomes" id="UP000676336"/>
    </source>
</evidence>
<feature type="non-terminal residue" evidence="1">
    <location>
        <position position="81"/>
    </location>
</feature>
<evidence type="ECO:0000313" key="1">
    <source>
        <dbReference type="EMBL" id="CAF4729504.1"/>
    </source>
</evidence>
<gene>
    <name evidence="1" type="ORF">SMN809_LOCUS44203</name>
</gene>
<organism evidence="1 2">
    <name type="scientific">Rotaria magnacalcarata</name>
    <dbReference type="NCBI Taxonomy" id="392030"/>
    <lineage>
        <taxon>Eukaryota</taxon>
        <taxon>Metazoa</taxon>
        <taxon>Spiralia</taxon>
        <taxon>Gnathifera</taxon>
        <taxon>Rotifera</taxon>
        <taxon>Eurotatoria</taxon>
        <taxon>Bdelloidea</taxon>
        <taxon>Philodinida</taxon>
        <taxon>Philodinidae</taxon>
        <taxon>Rotaria</taxon>
    </lineage>
</organism>